<evidence type="ECO:0000313" key="2">
    <source>
        <dbReference type="EMBL" id="GGY40090.1"/>
    </source>
</evidence>
<feature type="domain" description="IraD/Gp25-like" evidence="1">
    <location>
        <begin position="31"/>
        <end position="115"/>
    </location>
</feature>
<accession>A0AA87XVT4</accession>
<dbReference type="Proteomes" id="UP000628442">
    <property type="component" value="Unassembled WGS sequence"/>
</dbReference>
<dbReference type="Gene3D" id="3.10.450.40">
    <property type="match status" value="1"/>
</dbReference>
<sequence>MTMAQHTLSNGRHLAFPFRIGTDGRTVAPASDDTHVRDEVLQLLLTSPAERLFLPEFGGGVRRLVFEPASETLRGVVKARITNALTRWLGHRLTVQLVDVTWDDAGATLEVTVSYLPAGSADARIVRFQRNSR</sequence>
<dbReference type="SUPFAM" id="SSF160719">
    <property type="entry name" value="gpW/gp25-like"/>
    <property type="match status" value="1"/>
</dbReference>
<evidence type="ECO:0000313" key="3">
    <source>
        <dbReference type="Proteomes" id="UP000628442"/>
    </source>
</evidence>
<reference evidence="2" key="2">
    <citation type="submission" date="2022-12" db="EMBL/GenBank/DDBJ databases">
        <authorList>
            <person name="Sun Q."/>
            <person name="Kim S."/>
        </authorList>
    </citation>
    <scope>NUCLEOTIDE SEQUENCE</scope>
    <source>
        <strain evidence="2">KCTC 12343</strain>
    </source>
</reference>
<dbReference type="AlphaFoldDB" id="A0AA87XVT4"/>
<dbReference type="Pfam" id="PF04965">
    <property type="entry name" value="GPW_gp25"/>
    <property type="match status" value="1"/>
</dbReference>
<comment type="caution">
    <text evidence="2">The sequence shown here is derived from an EMBL/GenBank/DDBJ whole genome shotgun (WGS) entry which is preliminary data.</text>
</comment>
<gene>
    <name evidence="2" type="ORF">GCM10007387_22820</name>
</gene>
<proteinExistence type="predicted"/>
<evidence type="ECO:0000259" key="1">
    <source>
        <dbReference type="Pfam" id="PF04965"/>
    </source>
</evidence>
<reference evidence="2" key="1">
    <citation type="journal article" date="2014" name="Int. J. Syst. Evol. Microbiol.">
        <title>Complete genome sequence of Corynebacterium casei LMG S-19264T (=DSM 44701T), isolated from a smear-ripened cheese.</title>
        <authorList>
            <consortium name="US DOE Joint Genome Institute (JGI-PGF)"/>
            <person name="Walter F."/>
            <person name="Albersmeier A."/>
            <person name="Kalinowski J."/>
            <person name="Ruckert C."/>
        </authorList>
    </citation>
    <scope>NUCLEOTIDE SEQUENCE</scope>
    <source>
        <strain evidence="2">KCTC 12343</strain>
    </source>
</reference>
<name>A0AA87XVT4_9BURK</name>
<organism evidence="2 3">
    <name type="scientific">Pseudoduganella albidiflava</name>
    <dbReference type="NCBI Taxonomy" id="321983"/>
    <lineage>
        <taxon>Bacteria</taxon>
        <taxon>Pseudomonadati</taxon>
        <taxon>Pseudomonadota</taxon>
        <taxon>Betaproteobacteria</taxon>
        <taxon>Burkholderiales</taxon>
        <taxon>Oxalobacteraceae</taxon>
        <taxon>Telluria group</taxon>
        <taxon>Pseudoduganella</taxon>
    </lineage>
</organism>
<protein>
    <recommendedName>
        <fullName evidence="1">IraD/Gp25-like domain-containing protein</fullName>
    </recommendedName>
</protein>
<dbReference type="EMBL" id="BMWV01000004">
    <property type="protein sequence ID" value="GGY40090.1"/>
    <property type="molecule type" value="Genomic_DNA"/>
</dbReference>
<dbReference type="InterPro" id="IPR007048">
    <property type="entry name" value="IraD/Gp25-like"/>
</dbReference>